<dbReference type="EMBL" id="AHHD01000523">
    <property type="protein sequence ID" value="EKG10290.1"/>
    <property type="molecule type" value="Genomic_DNA"/>
</dbReference>
<name>K2S0M8_MACPH</name>
<proteinExistence type="predicted"/>
<evidence type="ECO:0008006" key="3">
    <source>
        <dbReference type="Google" id="ProtNLM"/>
    </source>
</evidence>
<accession>K2S0M8</accession>
<dbReference type="Proteomes" id="UP000007129">
    <property type="component" value="Unassembled WGS sequence"/>
</dbReference>
<dbReference type="Gene3D" id="1.25.40.20">
    <property type="entry name" value="Ankyrin repeat-containing domain"/>
    <property type="match status" value="1"/>
</dbReference>
<dbReference type="eggNOG" id="ENOG502SSTG">
    <property type="taxonomic scope" value="Eukaryota"/>
</dbReference>
<dbReference type="InParanoid" id="K2S0M8"/>
<dbReference type="VEuPathDB" id="FungiDB:MPH_12570"/>
<gene>
    <name evidence="1" type="ORF">MPH_12570</name>
</gene>
<dbReference type="InterPro" id="IPR036770">
    <property type="entry name" value="Ankyrin_rpt-contain_sf"/>
</dbReference>
<evidence type="ECO:0000313" key="2">
    <source>
        <dbReference type="Proteomes" id="UP000007129"/>
    </source>
</evidence>
<dbReference type="SUPFAM" id="SSF48403">
    <property type="entry name" value="Ankyrin repeat"/>
    <property type="match status" value="1"/>
</dbReference>
<comment type="caution">
    <text evidence="1">The sequence shown here is derived from an EMBL/GenBank/DDBJ whole genome shotgun (WGS) entry which is preliminary data.</text>
</comment>
<dbReference type="OrthoDB" id="1577640at2759"/>
<dbReference type="AlphaFoldDB" id="K2S0M8"/>
<evidence type="ECO:0000313" key="1">
    <source>
        <dbReference type="EMBL" id="EKG10290.1"/>
    </source>
</evidence>
<organism evidence="1 2">
    <name type="scientific">Macrophomina phaseolina (strain MS6)</name>
    <name type="common">Charcoal rot fungus</name>
    <dbReference type="NCBI Taxonomy" id="1126212"/>
    <lineage>
        <taxon>Eukaryota</taxon>
        <taxon>Fungi</taxon>
        <taxon>Dikarya</taxon>
        <taxon>Ascomycota</taxon>
        <taxon>Pezizomycotina</taxon>
        <taxon>Dothideomycetes</taxon>
        <taxon>Dothideomycetes incertae sedis</taxon>
        <taxon>Botryosphaeriales</taxon>
        <taxon>Botryosphaeriaceae</taxon>
        <taxon>Macrophomina</taxon>
    </lineage>
</organism>
<dbReference type="HOGENOM" id="CLU_314243_0_0_1"/>
<protein>
    <recommendedName>
        <fullName evidence="3">Fungal N-terminal domain-containing protein</fullName>
    </recommendedName>
</protein>
<sequence>MSDPFSVAGSAVGIVSLGLAVCQSVVRYYDAYKGQGDEIKEMLERTSRLVSVLKLLKLRLDNYTIAYPQPVDQILACLASFENAVTRLGALIRKCEHAAASDTFQQKLCTVGRKSLYPFRQKTLRAWAESVSESQKDIDVVIGILQLEMQDTTNSTISAVAIRNEAIFQNQDLLLRRLEAIHHSIKTSQVPTATSIDAAPPANSISLTQQARVQAATNVSLPVRAAHSRTDLSFCRCRPWARVRESRLQFRSIVLLWRNKEISQHRDNCPYRTLSTICHQYGAEIPLSTSVRKWTAHATLNFNQTIGIFSVTPTLTFRAIVPDHSPAFNMLSLAWDSRSTEEFESAFQSLVRTFQDGVAGPTDMNESGQTLLHKAAEELRSVPHSVTGRELIEVCARYQKLVIGLVSLGVPADPIDDNGIYITNAYYSLTLVERFHECLPPEDTHDLFHFGEQLVERLDFDFSTLSQLLSEMFRSQYPDASGEKIRLVSFIVEFQRRSPNFMEAMECGKLSQAVLRRSVKGVSDLVKRSPRALYERNVIQQTPLHLAVGWPTGMEILLSCYAGRDLVNVGDVLGLLPLEYACWYPCLRSVQLLLGADSRITKRISTYAYKNAKNTILREVAFGVAKRRNQLRSWARDILPPETYQSLVPPLDRALDNKQTQALEWEMHEHIGTLPQFLRTTCAFPDEEEDFGDGKQISLPAATILHDVGFRFDACNLSQMFTTFSAEYIEPAYFSATLEWAIQTQFFVQPLYRMATLVEGHVVNSGNSSAADGDHLKALGILWHGFCEEYLVGQDCTCYSCGDLSQIFVNDEGSGREPTPRSQALHWNQGFRKSLVPRAISAFAFDGLGLTHSASCYWTHWGNRDVIQDMQEQERDLDSAFSSLVGRLGAEYERLGTSLSDLFAEDGYAWTAVRELLNGDSAATVVADRVD</sequence>
<reference evidence="1 2" key="1">
    <citation type="journal article" date="2012" name="BMC Genomics">
        <title>Tools to kill: Genome of one of the most destructive plant pathogenic fungi Macrophomina phaseolina.</title>
        <authorList>
            <person name="Islam M.S."/>
            <person name="Haque M.S."/>
            <person name="Islam M.M."/>
            <person name="Emdad E.M."/>
            <person name="Halim A."/>
            <person name="Hossen Q.M.M."/>
            <person name="Hossain M.Z."/>
            <person name="Ahmed B."/>
            <person name="Rahim S."/>
            <person name="Rahman M.S."/>
            <person name="Alam M.M."/>
            <person name="Hou S."/>
            <person name="Wan X."/>
            <person name="Saito J.A."/>
            <person name="Alam M."/>
        </authorList>
    </citation>
    <scope>NUCLEOTIDE SEQUENCE [LARGE SCALE GENOMIC DNA]</scope>
    <source>
        <strain evidence="1 2">MS6</strain>
    </source>
</reference>